<evidence type="ECO:0000259" key="3">
    <source>
        <dbReference type="PROSITE" id="PS51160"/>
    </source>
</evidence>
<evidence type="ECO:0000256" key="1">
    <source>
        <dbReference type="PROSITE-ProRule" id="PRU00520"/>
    </source>
</evidence>
<evidence type="ECO:0000256" key="2">
    <source>
        <dbReference type="RuleBase" id="RU004168"/>
    </source>
</evidence>
<dbReference type="PROSITE" id="PS51160">
    <property type="entry name" value="ACYLPHOSPHATASE_3"/>
    <property type="match status" value="1"/>
</dbReference>
<dbReference type="AlphaFoldDB" id="F4BSW1"/>
<keyword evidence="1" id="KW-0378">Hydrolase</keyword>
<dbReference type="Gene3D" id="3.30.70.100">
    <property type="match status" value="1"/>
</dbReference>
<accession>F4BSW1</accession>
<dbReference type="HOGENOM" id="CLU_118416_0_0_2"/>
<dbReference type="SUPFAM" id="SSF54975">
    <property type="entry name" value="Acylphosphatase/BLUF domain-like"/>
    <property type="match status" value="1"/>
</dbReference>
<dbReference type="GO" id="GO:0003998">
    <property type="term" value="F:acylphosphatase activity"/>
    <property type="evidence" value="ECO:0007669"/>
    <property type="project" value="UniProtKB-EC"/>
</dbReference>
<dbReference type="InterPro" id="IPR001792">
    <property type="entry name" value="Acylphosphatase-like_dom"/>
</dbReference>
<comment type="similarity">
    <text evidence="2">Belongs to the acylphosphatase family.</text>
</comment>
<feature type="active site" evidence="1">
    <location>
        <position position="18"/>
    </location>
</feature>
<protein>
    <recommendedName>
        <fullName evidence="1">acylphosphatase</fullName>
        <ecNumber evidence="1">3.6.1.7</ecNumber>
    </recommendedName>
</protein>
<organism evidence="4 5">
    <name type="scientific">Methanothrix soehngenii (strain ATCC 5969 / DSM 3671 / JCM 10134 / NBRC 103675 / OCM 69 / GP-6)</name>
    <name type="common">Methanosaeta concilii</name>
    <dbReference type="NCBI Taxonomy" id="990316"/>
    <lineage>
        <taxon>Archaea</taxon>
        <taxon>Methanobacteriati</taxon>
        <taxon>Methanobacteriota</taxon>
        <taxon>Stenosarchaea group</taxon>
        <taxon>Methanomicrobia</taxon>
        <taxon>Methanotrichales</taxon>
        <taxon>Methanotrichaceae</taxon>
        <taxon>Methanothrix</taxon>
    </lineage>
</organism>
<keyword evidence="5" id="KW-1185">Reference proteome</keyword>
<reference evidence="4 5" key="1">
    <citation type="journal article" date="2011" name="J. Bacteriol.">
        <title>Complete genome sequence of Methanosaeta concilii, a specialist in aceticlastic methanogenesis.</title>
        <authorList>
            <person name="Barber R.D."/>
            <person name="Zhang L."/>
            <person name="Harnack M."/>
            <person name="Olson M.V."/>
            <person name="Kaul R."/>
            <person name="Ingram-Smith C."/>
            <person name="Smith K.S."/>
        </authorList>
    </citation>
    <scope>NUCLEOTIDE SEQUENCE [LARGE SCALE GENOMIC DNA]</scope>
    <source>
        <strain evidence="5">ATCC 5969 / DSM 3671 / JCM 10134 / NBRC 103675 / OCM 69 / GP-6</strain>
    </source>
</reference>
<comment type="catalytic activity">
    <reaction evidence="1">
        <text>an acyl phosphate + H2O = a carboxylate + phosphate + H(+)</text>
        <dbReference type="Rhea" id="RHEA:14965"/>
        <dbReference type="ChEBI" id="CHEBI:15377"/>
        <dbReference type="ChEBI" id="CHEBI:15378"/>
        <dbReference type="ChEBI" id="CHEBI:29067"/>
        <dbReference type="ChEBI" id="CHEBI:43474"/>
        <dbReference type="ChEBI" id="CHEBI:59918"/>
        <dbReference type="EC" id="3.6.1.7"/>
    </reaction>
</comment>
<dbReference type="EMBL" id="CP002565">
    <property type="protein sequence ID" value="AEB68071.1"/>
    <property type="molecule type" value="Genomic_DNA"/>
</dbReference>
<dbReference type="RefSeq" id="WP_013719116.1">
    <property type="nucleotide sequence ID" value="NC_015416.1"/>
</dbReference>
<dbReference type="KEGG" id="mcj:MCON_1400"/>
<dbReference type="InParanoid" id="F4BSW1"/>
<gene>
    <name evidence="4" type="ordered locus">MCON_1400</name>
</gene>
<proteinExistence type="inferred from homology"/>
<dbReference type="OrthoDB" id="146788at2157"/>
<dbReference type="Pfam" id="PF00708">
    <property type="entry name" value="Acylphosphatase"/>
    <property type="match status" value="1"/>
</dbReference>
<dbReference type="EC" id="3.6.1.7" evidence="1"/>
<evidence type="ECO:0000313" key="4">
    <source>
        <dbReference type="EMBL" id="AEB68071.1"/>
    </source>
</evidence>
<evidence type="ECO:0000313" key="5">
    <source>
        <dbReference type="Proteomes" id="UP000007807"/>
    </source>
</evidence>
<feature type="domain" description="Acylphosphatase-like" evidence="3">
    <location>
        <begin position="2"/>
        <end position="102"/>
    </location>
</feature>
<sequence length="210" mass="23992">MKLKITITGPKVHDVGYRPWLTEKAVDLALRGFEVYNDAEGDLQSVVALVDSDKRRATQFFEFAKAELPPLARIDDIRSEPYDEEIQPLWQSATLGTFVQINKAVPILQEMREDLREVKTNTNLIPEIAENTRLIPEIAENTRLIPEIAENTRLIPEIAENTRPIPEIAEKQDVIIDEIRGLHREMTFDAGWRARIESDIQAIKAKIGIR</sequence>
<dbReference type="InterPro" id="IPR036046">
    <property type="entry name" value="Acylphosphatase-like_dom_sf"/>
</dbReference>
<feature type="active site" evidence="1">
    <location>
        <position position="37"/>
    </location>
</feature>
<name>F4BSW1_METSG</name>
<dbReference type="GeneID" id="10460999"/>
<dbReference type="Proteomes" id="UP000007807">
    <property type="component" value="Chromosome"/>
</dbReference>